<protein>
    <recommendedName>
        <fullName evidence="7">Ubiquitin-like domain-containing protein</fullName>
    </recommendedName>
</protein>
<evidence type="ECO:0000256" key="1">
    <source>
        <dbReference type="ARBA" id="ARBA00009238"/>
    </source>
</evidence>
<evidence type="ECO:0000256" key="2">
    <source>
        <dbReference type="ARBA" id="ARBA00022737"/>
    </source>
</evidence>
<dbReference type="InterPro" id="IPR017868">
    <property type="entry name" value="Filamin/ABP280_repeat-like"/>
</dbReference>
<evidence type="ECO:0000313" key="6">
    <source>
        <dbReference type="Proteomes" id="UP000663870"/>
    </source>
</evidence>
<dbReference type="GO" id="GO:0030036">
    <property type="term" value="P:actin cytoskeleton organization"/>
    <property type="evidence" value="ECO:0007669"/>
    <property type="project" value="InterPro"/>
</dbReference>
<feature type="region of interest" description="Disordered" evidence="4">
    <location>
        <begin position="9"/>
        <end position="41"/>
    </location>
</feature>
<dbReference type="PANTHER" id="PTHR38537:SF8">
    <property type="entry name" value="FILAMIN-A"/>
    <property type="match status" value="1"/>
</dbReference>
<dbReference type="Gene3D" id="3.10.20.90">
    <property type="entry name" value="Phosphatidylinositol 3-kinase Catalytic Subunit, Chain A, domain 1"/>
    <property type="match status" value="1"/>
</dbReference>
<dbReference type="InterPro" id="IPR001298">
    <property type="entry name" value="Filamin/ABP280_rpt"/>
</dbReference>
<feature type="compositionally biased region" description="Low complexity" evidence="4">
    <location>
        <begin position="10"/>
        <end position="39"/>
    </location>
</feature>
<dbReference type="EMBL" id="CAJNOL010000864">
    <property type="protein sequence ID" value="CAF1222690.1"/>
    <property type="molecule type" value="Genomic_DNA"/>
</dbReference>
<dbReference type="InterPro" id="IPR044801">
    <property type="entry name" value="Filamin"/>
</dbReference>
<evidence type="ECO:0008006" key="7">
    <source>
        <dbReference type="Google" id="ProtNLM"/>
    </source>
</evidence>
<feature type="repeat" description="Filamin" evidence="3">
    <location>
        <begin position="380"/>
        <end position="475"/>
    </location>
</feature>
<feature type="repeat" description="Filamin" evidence="3">
    <location>
        <begin position="512"/>
        <end position="609"/>
    </location>
</feature>
<accession>A0A814XZV8</accession>
<proteinExistence type="inferred from homology"/>
<dbReference type="Gene3D" id="2.60.40.10">
    <property type="entry name" value="Immunoglobulins"/>
    <property type="match status" value="4"/>
</dbReference>
<dbReference type="SUPFAM" id="SSF54236">
    <property type="entry name" value="Ubiquitin-like"/>
    <property type="match status" value="1"/>
</dbReference>
<feature type="repeat" description="Filamin" evidence="3">
    <location>
        <begin position="184"/>
        <end position="276"/>
    </location>
</feature>
<feature type="region of interest" description="Disordered" evidence="4">
    <location>
        <begin position="91"/>
        <end position="111"/>
    </location>
</feature>
<reference evidence="5" key="1">
    <citation type="submission" date="2021-02" db="EMBL/GenBank/DDBJ databases">
        <authorList>
            <person name="Nowell W R."/>
        </authorList>
    </citation>
    <scope>NUCLEOTIDE SEQUENCE</scope>
</reference>
<dbReference type="PANTHER" id="PTHR38537">
    <property type="entry name" value="JITTERBUG, ISOFORM N"/>
    <property type="match status" value="1"/>
</dbReference>
<comment type="caution">
    <text evidence="5">The sequence shown here is derived from an EMBL/GenBank/DDBJ whole genome shotgun (WGS) entry which is preliminary data.</text>
</comment>
<name>A0A814XZV8_9BILA</name>
<dbReference type="Pfam" id="PF00630">
    <property type="entry name" value="Filamin"/>
    <property type="match status" value="2"/>
</dbReference>
<dbReference type="InterPro" id="IPR014756">
    <property type="entry name" value="Ig_E-set"/>
</dbReference>
<feature type="repeat" description="Filamin" evidence="3">
    <location>
        <begin position="298"/>
        <end position="379"/>
    </location>
</feature>
<evidence type="ECO:0000313" key="5">
    <source>
        <dbReference type="EMBL" id="CAF1222690.1"/>
    </source>
</evidence>
<feature type="compositionally biased region" description="Polar residues" evidence="4">
    <location>
        <begin position="132"/>
        <end position="152"/>
    </location>
</feature>
<sequence>MLPKVRRFLNNTNNNSYTTNNKLTSSTDRLSNKSSSSSSADENNVYTETLLYIVHVDEIKLTADQEYDINDKQKSSQVMRRISKRTTASFNERQQNQEIQTSNVPISTPPSFSFSNPFRRLNNLLKTTDKSILSPSTPNLNVTPLCSSTAKKSSPFKRSRSQNQHSNELFPPPPPEFLNDNPIISTKKQPNIRASGPGLKDGFVNDHCHFDLNAPDAELQKLVIAIDGPSKADIQIEVIDTEIYRVYYKCQSSGKYHISLTYNGTHIDGSPYHLSLHAQSSQEQIVPPANIPMRAIIEPIEFYVNTSCIVNVRPETPCSVFQAYIQAPQGNINLPITVHKSAKSECYEIFFIPNTCGNHWLNVKFNHIPIIDNPCRLTVRPCSSMKSIVNSKEELFHAYTGELSQFFVSKSPYDSSSSTGNFSVGINGPSTVFLDANETEYGYEFHYKPIRSGKYLITAKNNGKHIQGSPFICHVYDKFKENRTISCDALVPIQSKLNHANSHIDLDNLRSSMTGDASQICVFGTGLYEAKKRRKATFKIDASQSGPGILLVGLYSPLGPCERLVVKRVMPHSPGFIYKVSYRVRTRGQYLLTILYGVNMEHVPGKIKIITMSNQSSRTPLPSARSSGEHIYTKLQVQFGGDVQDILLKTEKEPTCGDLAKILQHIYRISIDHQLVYYRGQRLHHRHPSSYDRPLSKYGIFSGNLIKLVGKRGLL</sequence>
<comment type="similarity">
    <text evidence="1">Belongs to the filamin family.</text>
</comment>
<dbReference type="AlphaFoldDB" id="A0A814XZV8"/>
<feature type="compositionally biased region" description="Polar residues" evidence="4">
    <location>
        <begin position="91"/>
        <end position="106"/>
    </location>
</feature>
<gene>
    <name evidence="5" type="ORF">JXQ802_LOCUS25522</name>
</gene>
<feature type="region of interest" description="Disordered" evidence="4">
    <location>
        <begin position="132"/>
        <end position="198"/>
    </location>
</feature>
<evidence type="ECO:0000256" key="4">
    <source>
        <dbReference type="SAM" id="MobiDB-lite"/>
    </source>
</evidence>
<dbReference type="SUPFAM" id="SSF81296">
    <property type="entry name" value="E set domains"/>
    <property type="match status" value="4"/>
</dbReference>
<dbReference type="GO" id="GO:0051015">
    <property type="term" value="F:actin filament binding"/>
    <property type="evidence" value="ECO:0007669"/>
    <property type="project" value="InterPro"/>
</dbReference>
<evidence type="ECO:0000256" key="3">
    <source>
        <dbReference type="PROSITE-ProRule" id="PRU00087"/>
    </source>
</evidence>
<keyword evidence="2" id="KW-0677">Repeat</keyword>
<dbReference type="Proteomes" id="UP000663870">
    <property type="component" value="Unassembled WGS sequence"/>
</dbReference>
<dbReference type="InterPro" id="IPR029071">
    <property type="entry name" value="Ubiquitin-like_domsf"/>
</dbReference>
<keyword evidence="6" id="KW-1185">Reference proteome</keyword>
<dbReference type="InterPro" id="IPR013783">
    <property type="entry name" value="Ig-like_fold"/>
</dbReference>
<organism evidence="5 6">
    <name type="scientific">Rotaria sordida</name>
    <dbReference type="NCBI Taxonomy" id="392033"/>
    <lineage>
        <taxon>Eukaryota</taxon>
        <taxon>Metazoa</taxon>
        <taxon>Spiralia</taxon>
        <taxon>Gnathifera</taxon>
        <taxon>Rotifera</taxon>
        <taxon>Eurotatoria</taxon>
        <taxon>Bdelloidea</taxon>
        <taxon>Philodinida</taxon>
        <taxon>Philodinidae</taxon>
        <taxon>Rotaria</taxon>
    </lineage>
</organism>
<dbReference type="PROSITE" id="PS50194">
    <property type="entry name" value="FILAMIN_REPEAT"/>
    <property type="match status" value="4"/>
</dbReference>
<dbReference type="SMART" id="SM00557">
    <property type="entry name" value="IG_FLMN"/>
    <property type="match status" value="3"/>
</dbReference>